<accession>A0AAF5PPL2</accession>
<sequence length="249" mass="28889">MEVIRRNDSFYSYYGQCRILNVQRSKKIFIAIRRSDDRYVALKVEEISNREIEAASQYKKRRKNNLKHEHAVYRSLHGRESTTRSLAKNMNGVTITLHSRDLLLSDLMFGIINGYKAMVMDLTGLSLEELFIYCKRRFSLKTVLMFADQMLGRIQSFHDADYPDAFVMGIEENFSKEFFGSPCFASLNRHLGTIASKRDDLESYIGNLPWQMYDELEKILEIKISITTEILCHGLPIQFATVYSIIVAP</sequence>
<dbReference type="Gene3D" id="1.10.510.10">
    <property type="entry name" value="Transferase(Phosphotransferase) domain 1"/>
    <property type="match status" value="2"/>
</dbReference>
<dbReference type="PANTHER" id="PTHR11909">
    <property type="entry name" value="CASEIN KINASE-RELATED"/>
    <property type="match status" value="1"/>
</dbReference>
<proteinExistence type="predicted"/>
<dbReference type="SUPFAM" id="SSF56112">
    <property type="entry name" value="Protein kinase-like (PK-like)"/>
    <property type="match status" value="1"/>
</dbReference>
<evidence type="ECO:0000313" key="2">
    <source>
        <dbReference type="WBParaSite" id="mrna-Wban_03714"/>
    </source>
</evidence>
<dbReference type="InterPro" id="IPR050235">
    <property type="entry name" value="CK1_Ser-Thr_kinase"/>
</dbReference>
<dbReference type="AlphaFoldDB" id="A0AAF5PPL2"/>
<protein>
    <recommendedName>
        <fullName evidence="3">Protein kinase domain-containing protein</fullName>
    </recommendedName>
</protein>
<reference evidence="1" key="2">
    <citation type="journal article" date="2016" name="Mol. Ecol.">
        <title>Population genomics of the filarial nematode parasite Wuchereria bancrofti from mosquitoes.</title>
        <authorList>
            <person name="Small S.T."/>
            <person name="Reimer L.J."/>
            <person name="Tisch D.J."/>
            <person name="King C.L."/>
            <person name="Christensen B.M."/>
            <person name="Siba P.M."/>
            <person name="Kazura J.W."/>
            <person name="Serre D."/>
            <person name="Zimmerman P.A."/>
        </authorList>
    </citation>
    <scope>NUCLEOTIDE SEQUENCE</scope>
    <source>
        <strain evidence="1">pt0022</strain>
    </source>
</reference>
<reference evidence="2" key="3">
    <citation type="submission" date="2024-02" db="UniProtKB">
        <authorList>
            <consortium name="WormBaseParasite"/>
        </authorList>
    </citation>
    <scope>IDENTIFICATION</scope>
    <source>
        <strain evidence="2">pt0022</strain>
    </source>
</reference>
<evidence type="ECO:0000313" key="1">
    <source>
        <dbReference type="Proteomes" id="UP000093561"/>
    </source>
</evidence>
<dbReference type="InterPro" id="IPR011009">
    <property type="entry name" value="Kinase-like_dom_sf"/>
</dbReference>
<dbReference type="WBParaSite" id="mrna-Wban_03714">
    <property type="protein sequence ID" value="mrna-Wban_03714"/>
    <property type="gene ID" value="Wban_03714"/>
</dbReference>
<reference evidence="1" key="1">
    <citation type="submission" date="2015-03" db="EMBL/GenBank/DDBJ databases">
        <title>Wuchereria bancrofti Genome Sequencing Papua New Guinea Strain.</title>
        <authorList>
            <person name="Small S.T."/>
            <person name="Serre D."/>
            <person name="Zimmerman P.A."/>
        </authorList>
    </citation>
    <scope>NUCLEOTIDE SEQUENCE [LARGE SCALE GENOMIC DNA]</scope>
    <source>
        <strain evidence="1">pt0022</strain>
    </source>
</reference>
<name>A0AAF5PPL2_WUCBA</name>
<dbReference type="Proteomes" id="UP000093561">
    <property type="component" value="Unassembled WGS sequence"/>
</dbReference>
<organism evidence="1 2">
    <name type="scientific">Wuchereria bancrofti</name>
    <dbReference type="NCBI Taxonomy" id="6293"/>
    <lineage>
        <taxon>Eukaryota</taxon>
        <taxon>Metazoa</taxon>
        <taxon>Ecdysozoa</taxon>
        <taxon>Nematoda</taxon>
        <taxon>Chromadorea</taxon>
        <taxon>Rhabditida</taxon>
        <taxon>Spirurina</taxon>
        <taxon>Spiruromorpha</taxon>
        <taxon>Filarioidea</taxon>
        <taxon>Onchocercidae</taxon>
        <taxon>Wuchereria</taxon>
    </lineage>
</organism>
<evidence type="ECO:0008006" key="3">
    <source>
        <dbReference type="Google" id="ProtNLM"/>
    </source>
</evidence>